<dbReference type="Proteomes" id="UP000324705">
    <property type="component" value="Chromosome 6B"/>
</dbReference>
<dbReference type="Gene3D" id="3.40.1110.10">
    <property type="entry name" value="Calcium-transporting ATPase, cytoplasmic domain N"/>
    <property type="match status" value="1"/>
</dbReference>
<feature type="transmembrane region" description="Helical" evidence="17">
    <location>
        <begin position="135"/>
        <end position="155"/>
    </location>
</feature>
<dbReference type="SUPFAM" id="SSF81660">
    <property type="entry name" value="Metal cation-transporting ATPase, ATP-binding domain N"/>
    <property type="match status" value="1"/>
</dbReference>
<keyword evidence="20" id="KW-1185">Reference proteome</keyword>
<evidence type="ECO:0000313" key="20">
    <source>
        <dbReference type="Proteomes" id="UP000324705"/>
    </source>
</evidence>
<evidence type="ECO:0000256" key="1">
    <source>
        <dbReference type="ARBA" id="ARBA00004141"/>
    </source>
</evidence>
<feature type="domain" description="Cation-transporting P-type ATPase N-terminal" evidence="18">
    <location>
        <begin position="56"/>
        <end position="127"/>
    </location>
</feature>
<dbReference type="SFLD" id="SFLDF00027">
    <property type="entry name" value="p-type_atpase"/>
    <property type="match status" value="1"/>
</dbReference>
<protein>
    <recommendedName>
        <fullName evidence="17">Calcium-transporting ATPase</fullName>
        <ecNumber evidence="17">7.2.2.10</ecNumber>
    </recommendedName>
</protein>
<dbReference type="FunFam" id="2.70.150.10:FF:000006">
    <property type="entry name" value="Calcium-transporting ATPase"/>
    <property type="match status" value="1"/>
</dbReference>
<evidence type="ECO:0000256" key="16">
    <source>
        <dbReference type="ARBA" id="ARBA00048694"/>
    </source>
</evidence>
<evidence type="ECO:0000313" key="19">
    <source>
        <dbReference type="EMBL" id="VAI56218.1"/>
    </source>
</evidence>
<dbReference type="InterPro" id="IPR023299">
    <property type="entry name" value="ATPase_P-typ_cyto_dom_N"/>
</dbReference>
<dbReference type="SUPFAM" id="SSF81665">
    <property type="entry name" value="Calcium ATPase, transmembrane domain M"/>
    <property type="match status" value="1"/>
</dbReference>
<dbReference type="Pfam" id="PF13246">
    <property type="entry name" value="Cation_ATPase"/>
    <property type="match status" value="1"/>
</dbReference>
<dbReference type="AlphaFoldDB" id="A0A9R0YIQ2"/>
<keyword evidence="8 17" id="KW-0106">Calcium</keyword>
<keyword evidence="14 17" id="KW-0406">Ion transport</keyword>
<dbReference type="PRINTS" id="PR00119">
    <property type="entry name" value="CATATPASE"/>
</dbReference>
<evidence type="ECO:0000256" key="8">
    <source>
        <dbReference type="ARBA" id="ARBA00022837"/>
    </source>
</evidence>
<organism evidence="19 20">
    <name type="scientific">Triticum turgidum subsp. durum</name>
    <name type="common">Durum wheat</name>
    <name type="synonym">Triticum durum</name>
    <dbReference type="NCBI Taxonomy" id="4567"/>
    <lineage>
        <taxon>Eukaryota</taxon>
        <taxon>Viridiplantae</taxon>
        <taxon>Streptophyta</taxon>
        <taxon>Embryophyta</taxon>
        <taxon>Tracheophyta</taxon>
        <taxon>Spermatophyta</taxon>
        <taxon>Magnoliopsida</taxon>
        <taxon>Liliopsida</taxon>
        <taxon>Poales</taxon>
        <taxon>Poaceae</taxon>
        <taxon>BOP clade</taxon>
        <taxon>Pooideae</taxon>
        <taxon>Triticodae</taxon>
        <taxon>Triticeae</taxon>
        <taxon>Triticinae</taxon>
        <taxon>Triticum</taxon>
    </lineage>
</organism>
<keyword evidence="4 17" id="KW-0109">Calcium transport</keyword>
<dbReference type="Pfam" id="PF00689">
    <property type="entry name" value="Cation_ATPase_C"/>
    <property type="match status" value="1"/>
</dbReference>
<dbReference type="InterPro" id="IPR023298">
    <property type="entry name" value="ATPase_P-typ_TM_dom_sf"/>
</dbReference>
<comment type="subcellular location">
    <subcellularLocation>
        <location evidence="1 17">Membrane</location>
        <topology evidence="1 17">Multi-pass membrane protein</topology>
    </subcellularLocation>
</comment>
<dbReference type="InterPro" id="IPR036412">
    <property type="entry name" value="HAD-like_sf"/>
</dbReference>
<name>A0A9R0YIQ2_TRITD</name>
<dbReference type="FunFam" id="1.20.1110.10:FF:000097">
    <property type="entry name" value="Calcium-transporting ATPase 9 plasma membrane-type"/>
    <property type="match status" value="1"/>
</dbReference>
<dbReference type="FunFam" id="3.40.50.1000:FF:000011">
    <property type="entry name" value="Calcium-transporting ATPase"/>
    <property type="match status" value="1"/>
</dbReference>
<dbReference type="GO" id="GO:0016887">
    <property type="term" value="F:ATP hydrolysis activity"/>
    <property type="evidence" value="ECO:0007669"/>
    <property type="project" value="InterPro"/>
</dbReference>
<comment type="function">
    <text evidence="17">Catalyzes the hydrolysis of ATP coupled with the transport of calcium.</text>
</comment>
<dbReference type="InterPro" id="IPR008250">
    <property type="entry name" value="ATPase_P-typ_transduc_dom_A_sf"/>
</dbReference>
<keyword evidence="12" id="KW-1278">Translocase</keyword>
<feature type="transmembrane region" description="Helical" evidence="17">
    <location>
        <begin position="343"/>
        <end position="369"/>
    </location>
</feature>
<dbReference type="Gene3D" id="3.40.50.1000">
    <property type="entry name" value="HAD superfamily/HAD-like"/>
    <property type="match status" value="1"/>
</dbReference>
<dbReference type="PROSITE" id="PS00154">
    <property type="entry name" value="ATPASE_E1_E2"/>
    <property type="match status" value="1"/>
</dbReference>
<dbReference type="GO" id="GO:0046872">
    <property type="term" value="F:metal ion binding"/>
    <property type="evidence" value="ECO:0007669"/>
    <property type="project" value="UniProtKB-KW"/>
</dbReference>
<keyword evidence="15 17" id="KW-0472">Membrane</keyword>
<dbReference type="SMART" id="SM00831">
    <property type="entry name" value="Cation_ATPase_N"/>
    <property type="match status" value="1"/>
</dbReference>
<keyword evidence="13 17" id="KW-1133">Transmembrane helix</keyword>
<keyword evidence="10" id="KW-0460">Magnesium</keyword>
<evidence type="ECO:0000256" key="9">
    <source>
        <dbReference type="ARBA" id="ARBA00022840"/>
    </source>
</evidence>
<keyword evidence="11" id="KW-0112">Calmodulin-binding</keyword>
<evidence type="ECO:0000256" key="10">
    <source>
        <dbReference type="ARBA" id="ARBA00022842"/>
    </source>
</evidence>
<dbReference type="GO" id="GO:0005388">
    <property type="term" value="F:P-type calcium transporter activity"/>
    <property type="evidence" value="ECO:0007669"/>
    <property type="project" value="UniProtKB-EC"/>
</dbReference>
<evidence type="ECO:0000256" key="2">
    <source>
        <dbReference type="ARBA" id="ARBA00006124"/>
    </source>
</evidence>
<dbReference type="PANTHER" id="PTHR24093">
    <property type="entry name" value="CATION TRANSPORTING ATPASE"/>
    <property type="match status" value="1"/>
</dbReference>
<dbReference type="InterPro" id="IPR044492">
    <property type="entry name" value="P_typ_ATPase_HD_dom"/>
</dbReference>
<feature type="transmembrane region" description="Helical" evidence="17">
    <location>
        <begin position="289"/>
        <end position="313"/>
    </location>
</feature>
<keyword evidence="5 17" id="KW-0812">Transmembrane</keyword>
<dbReference type="InterPro" id="IPR006068">
    <property type="entry name" value="ATPase_P-typ_cation-transptr_C"/>
</dbReference>
<dbReference type="InterPro" id="IPR023214">
    <property type="entry name" value="HAD_sf"/>
</dbReference>
<evidence type="ECO:0000256" key="4">
    <source>
        <dbReference type="ARBA" id="ARBA00022568"/>
    </source>
</evidence>
<dbReference type="FunFam" id="1.20.1110.10:FF:000036">
    <property type="entry name" value="Calcium-transporting ATPase"/>
    <property type="match status" value="1"/>
</dbReference>
<dbReference type="InterPro" id="IPR006408">
    <property type="entry name" value="P-type_ATPase_IIB"/>
</dbReference>
<dbReference type="InterPro" id="IPR018303">
    <property type="entry name" value="ATPase_P-typ_P_site"/>
</dbReference>
<sequence length="894" mass="97251">MLKSYGLHYCSRKQEKSRMVIRNYQEILPRGFGIGEDQLTSMTRDHNYSALQEYGGVKGLTNLLKTNPEKGIHGDEADLSCRANAFGANRYPRKKGKSFWVFLWEACKDLTLVILIVAAAISLVLGIATEGIKEGWYDGASIAFAVFLVILVTAVSDYKQSLQFQHLNEEKQNIQVEVIRGGRRIQVSIFDIVVGDVVALKIGDQVPADGILISGHSLAIDESSMTGESKIVLKDQKSPFLMGGCKVADGYGTMLVTAVGLNTEWGLLMASISEDNNEETPLQVRLNGVATFIGIVGLVVAAMVLVVLFARYFTGHTTNADGTVQFVKGRTGVKSTIFGVIKILTVAVTIVVVAVPEGLPLAVTLTLAYSMRKMMADKALVRRLSACETMGSATTICSDKTGTLTLNQMTVVRSIVGAIELQPQATIDKLSPTVTSLVLEAIAQNTSGSVFEPEDGSTVEVTGSPTEKAILSWGLELHMKFAVERSKSAIIHVSPFNSEKKRGGVAVIGRDSDVHVHWKGAAEIVLALCTNWLYVDGSTHEMTSDKANHFRKYIEDMAEQSLRCVAFAYRNLDPKDIPSEEQRINWELPDNDLTLIGIVGMKDPCRPGVRDAVELCTNSGVKVRMVTGDNLQTARAIALECGILTDPQASAPVIIEGKVFRAYSDAEREAVADKISVMGRSSPNDKLLLVKALKKNGHVVAVTGDGTNDAPALHEADIGLSMGIQGTEVAKESSDIIILDDNFASVVKVVRWGRSVYANIQKFIQFQLTVNVAALIINVVAAISSGNVPLNAVQLLWVNLIMDTLGALALATEPPTDQLMKRTPVGRREPLVTNIMWRNLFIQAVYQVAVLLTLNFRGRDLLHLTRDTLEHSSKVKNSFIFNTFVLCQVTSCLV</sequence>
<evidence type="ECO:0000256" key="5">
    <source>
        <dbReference type="ARBA" id="ARBA00022692"/>
    </source>
</evidence>
<dbReference type="PANTHER" id="PTHR24093:SF521">
    <property type="entry name" value="CALCIUM-TRANSPORTING ATPASE"/>
    <property type="match status" value="1"/>
</dbReference>
<comment type="catalytic activity">
    <reaction evidence="16 17">
        <text>Ca(2+)(in) + ATP + H2O = Ca(2+)(out) + ADP + phosphate + H(+)</text>
        <dbReference type="Rhea" id="RHEA:18105"/>
        <dbReference type="ChEBI" id="CHEBI:15377"/>
        <dbReference type="ChEBI" id="CHEBI:15378"/>
        <dbReference type="ChEBI" id="CHEBI:29108"/>
        <dbReference type="ChEBI" id="CHEBI:30616"/>
        <dbReference type="ChEBI" id="CHEBI:43474"/>
        <dbReference type="ChEBI" id="CHEBI:456216"/>
        <dbReference type="EC" id="7.2.2.10"/>
    </reaction>
</comment>
<dbReference type="InterPro" id="IPR001757">
    <property type="entry name" value="P_typ_ATPase"/>
</dbReference>
<dbReference type="SUPFAM" id="SSF56784">
    <property type="entry name" value="HAD-like"/>
    <property type="match status" value="1"/>
</dbReference>
<keyword evidence="9 17" id="KW-0067">ATP-binding</keyword>
<dbReference type="Gramene" id="TRITD6Bv1G067420.15">
    <property type="protein sequence ID" value="TRITD6Bv1G067420.15"/>
    <property type="gene ID" value="TRITD6Bv1G067420"/>
</dbReference>
<dbReference type="FunFam" id="3.40.1110.10:FF:000013">
    <property type="entry name" value="Calcium-transporting ATPase"/>
    <property type="match status" value="1"/>
</dbReference>
<dbReference type="Gene3D" id="1.20.1110.10">
    <property type="entry name" value="Calcium-transporting ATPase, transmembrane domain"/>
    <property type="match status" value="1"/>
</dbReference>
<evidence type="ECO:0000256" key="6">
    <source>
        <dbReference type="ARBA" id="ARBA00022723"/>
    </source>
</evidence>
<keyword evidence="3 17" id="KW-0813">Transport</keyword>
<evidence type="ECO:0000256" key="3">
    <source>
        <dbReference type="ARBA" id="ARBA00022448"/>
    </source>
</evidence>
<feature type="transmembrane region" description="Helical" evidence="17">
    <location>
        <begin position="110"/>
        <end position="129"/>
    </location>
</feature>
<dbReference type="GO" id="GO:0005524">
    <property type="term" value="F:ATP binding"/>
    <property type="evidence" value="ECO:0007669"/>
    <property type="project" value="UniProtKB-KW"/>
</dbReference>
<evidence type="ECO:0000259" key="18">
    <source>
        <dbReference type="SMART" id="SM00831"/>
    </source>
</evidence>
<reference evidence="19 20" key="1">
    <citation type="submission" date="2017-09" db="EMBL/GenBank/DDBJ databases">
        <authorList>
            <consortium name="International Durum Wheat Genome Sequencing Consortium (IDWGSC)"/>
            <person name="Milanesi L."/>
        </authorList>
    </citation>
    <scope>NUCLEOTIDE SEQUENCE [LARGE SCALE GENOMIC DNA]</scope>
    <source>
        <strain evidence="20">cv. Svevo</strain>
    </source>
</reference>
<dbReference type="Gene3D" id="2.70.150.10">
    <property type="entry name" value="Calcium-transporting ATPase, cytoplasmic transduction domain A"/>
    <property type="match status" value="1"/>
</dbReference>
<dbReference type="SUPFAM" id="SSF81653">
    <property type="entry name" value="Calcium ATPase, transduction domain A"/>
    <property type="match status" value="1"/>
</dbReference>
<comment type="caution">
    <text evidence="17">Lacks conserved residue(s) required for the propagation of feature annotation.</text>
</comment>
<evidence type="ECO:0000256" key="11">
    <source>
        <dbReference type="ARBA" id="ARBA00022860"/>
    </source>
</evidence>
<comment type="similarity">
    <text evidence="2 17">Belongs to the cation transport ATPase (P-type) (TC 3.A.3) family. Type IIB subfamily.</text>
</comment>
<dbReference type="PRINTS" id="PR00120">
    <property type="entry name" value="HATPASE"/>
</dbReference>
<dbReference type="EMBL" id="LT934122">
    <property type="protein sequence ID" value="VAI56218.1"/>
    <property type="molecule type" value="Genomic_DNA"/>
</dbReference>
<dbReference type="NCBIfam" id="TIGR01494">
    <property type="entry name" value="ATPase_P-type"/>
    <property type="match status" value="3"/>
</dbReference>
<dbReference type="FunFam" id="1.20.1110.10:FF:000039">
    <property type="entry name" value="Calcium-transporting ATPase"/>
    <property type="match status" value="1"/>
</dbReference>
<accession>A0A9R0YIQ2</accession>
<keyword evidence="7 17" id="KW-0547">Nucleotide-binding</keyword>
<keyword evidence="6" id="KW-0479">Metal-binding</keyword>
<dbReference type="EC" id="7.2.2.10" evidence="17"/>
<dbReference type="NCBIfam" id="TIGR01517">
    <property type="entry name" value="ATPase-IIB_Ca"/>
    <property type="match status" value="1"/>
</dbReference>
<evidence type="ECO:0000256" key="15">
    <source>
        <dbReference type="ARBA" id="ARBA00023136"/>
    </source>
</evidence>
<dbReference type="SFLD" id="SFLDG00002">
    <property type="entry name" value="C1.7:_P-type_atpase_like"/>
    <property type="match status" value="1"/>
</dbReference>
<dbReference type="CDD" id="cd02081">
    <property type="entry name" value="P-type_ATPase_Ca_PMCA-like"/>
    <property type="match status" value="1"/>
</dbReference>
<evidence type="ECO:0000256" key="17">
    <source>
        <dbReference type="RuleBase" id="RU361146"/>
    </source>
</evidence>
<dbReference type="SFLD" id="SFLDS00003">
    <property type="entry name" value="Haloacid_Dehalogenase"/>
    <property type="match status" value="1"/>
</dbReference>
<proteinExistence type="inferred from homology"/>
<dbReference type="InterPro" id="IPR004014">
    <property type="entry name" value="ATPase_P-typ_cation-transptr_N"/>
</dbReference>
<dbReference type="Pfam" id="PF00122">
    <property type="entry name" value="E1-E2_ATPase"/>
    <property type="match status" value="1"/>
</dbReference>
<dbReference type="InterPro" id="IPR059000">
    <property type="entry name" value="ATPase_P-type_domA"/>
</dbReference>
<dbReference type="GO" id="GO:0005886">
    <property type="term" value="C:plasma membrane"/>
    <property type="evidence" value="ECO:0007669"/>
    <property type="project" value="TreeGrafter"/>
</dbReference>
<evidence type="ECO:0000256" key="13">
    <source>
        <dbReference type="ARBA" id="ARBA00022989"/>
    </source>
</evidence>
<evidence type="ECO:0000256" key="12">
    <source>
        <dbReference type="ARBA" id="ARBA00022967"/>
    </source>
</evidence>
<evidence type="ECO:0000256" key="14">
    <source>
        <dbReference type="ARBA" id="ARBA00023065"/>
    </source>
</evidence>
<dbReference type="Pfam" id="PF00690">
    <property type="entry name" value="Cation_ATPase_N"/>
    <property type="match status" value="1"/>
</dbReference>
<dbReference type="GO" id="GO:0005516">
    <property type="term" value="F:calmodulin binding"/>
    <property type="evidence" value="ECO:0007669"/>
    <property type="project" value="UniProtKB-KW"/>
</dbReference>
<gene>
    <name evidence="19" type="ORF">TRITD_6Bv1G067420</name>
</gene>
<evidence type="ECO:0000256" key="7">
    <source>
        <dbReference type="ARBA" id="ARBA00022741"/>
    </source>
</evidence>